<dbReference type="Proteomes" id="UP001500908">
    <property type="component" value="Unassembled WGS sequence"/>
</dbReference>
<gene>
    <name evidence="1" type="ORF">GCM10022402_43620</name>
</gene>
<name>A0ABP7GEK1_9ACTN</name>
<evidence type="ECO:0008006" key="3">
    <source>
        <dbReference type="Google" id="ProtNLM"/>
    </source>
</evidence>
<dbReference type="Gene3D" id="3.40.50.720">
    <property type="entry name" value="NAD(P)-binding Rossmann-like Domain"/>
    <property type="match status" value="1"/>
</dbReference>
<sequence length="355" mass="38331">MLHTLIVGLGRSGRKLHLPTLLRARALAASADGDHSAAVPFSAHPILAFDRRLTPPPPAGVTLVRSLAEAAATIDPSRTVVHLCTPPYARASTLNELAGLGFRRILVEKPLATDLFGLDVVLRLRRRWDLDLTVTAHWLASALTERLRSAIRDGDLGALRSMSIVQHKPRFQRSRHRRDHPTAFDVEIPHSLRLALDLAGRAHLLDASWSDLVFGGTRVPAMGGAHLSLVHASGVRTDISSDLTSPVRERRITLEFEEGTLTGHYPCSDADDTAQLRTRSAGHDSRELFTDDALTAFLLRVYDRYATGRAGDGLTGHSDVVRLITAAKTLCASAPPVAVQHAGAASPTEGLPAHV</sequence>
<organism evidence="1 2">
    <name type="scientific">Salinactinospora qingdaonensis</name>
    <dbReference type="NCBI Taxonomy" id="702744"/>
    <lineage>
        <taxon>Bacteria</taxon>
        <taxon>Bacillati</taxon>
        <taxon>Actinomycetota</taxon>
        <taxon>Actinomycetes</taxon>
        <taxon>Streptosporangiales</taxon>
        <taxon>Nocardiopsidaceae</taxon>
        <taxon>Salinactinospora</taxon>
    </lineage>
</organism>
<reference evidence="2" key="1">
    <citation type="journal article" date="2019" name="Int. J. Syst. Evol. Microbiol.">
        <title>The Global Catalogue of Microorganisms (GCM) 10K type strain sequencing project: providing services to taxonomists for standard genome sequencing and annotation.</title>
        <authorList>
            <consortium name="The Broad Institute Genomics Platform"/>
            <consortium name="The Broad Institute Genome Sequencing Center for Infectious Disease"/>
            <person name="Wu L."/>
            <person name="Ma J."/>
        </authorList>
    </citation>
    <scope>NUCLEOTIDE SEQUENCE [LARGE SCALE GENOMIC DNA]</scope>
    <source>
        <strain evidence="2">JCM 17137</strain>
    </source>
</reference>
<keyword evidence="2" id="KW-1185">Reference proteome</keyword>
<dbReference type="SUPFAM" id="SSF51735">
    <property type="entry name" value="NAD(P)-binding Rossmann-fold domains"/>
    <property type="match status" value="1"/>
</dbReference>
<dbReference type="SUPFAM" id="SSF55347">
    <property type="entry name" value="Glyceraldehyde-3-phosphate dehydrogenase-like, C-terminal domain"/>
    <property type="match status" value="1"/>
</dbReference>
<comment type="caution">
    <text evidence="1">The sequence shown here is derived from an EMBL/GenBank/DDBJ whole genome shotgun (WGS) entry which is preliminary data.</text>
</comment>
<dbReference type="EMBL" id="BAABDD010000032">
    <property type="protein sequence ID" value="GAA3761103.1"/>
    <property type="molecule type" value="Genomic_DNA"/>
</dbReference>
<dbReference type="Gene3D" id="3.30.360.10">
    <property type="entry name" value="Dihydrodipicolinate Reductase, domain 2"/>
    <property type="match status" value="1"/>
</dbReference>
<protein>
    <recommendedName>
        <fullName evidence="3">Oxidoreductase family, NAD-binding Rossmann fold</fullName>
    </recommendedName>
</protein>
<dbReference type="InterPro" id="IPR036291">
    <property type="entry name" value="NAD(P)-bd_dom_sf"/>
</dbReference>
<accession>A0ABP7GEK1</accession>
<evidence type="ECO:0000313" key="1">
    <source>
        <dbReference type="EMBL" id="GAA3761103.1"/>
    </source>
</evidence>
<proteinExistence type="predicted"/>
<evidence type="ECO:0000313" key="2">
    <source>
        <dbReference type="Proteomes" id="UP001500908"/>
    </source>
</evidence>